<evidence type="ECO:0000256" key="10">
    <source>
        <dbReference type="ARBA" id="ARBA00061350"/>
    </source>
</evidence>
<dbReference type="Proteomes" id="UP000008021">
    <property type="component" value="Chromosome 6"/>
</dbReference>
<dbReference type="GO" id="GO:0006357">
    <property type="term" value="P:regulation of transcription by RNA polymerase II"/>
    <property type="evidence" value="ECO:0007669"/>
    <property type="project" value="TreeGrafter"/>
</dbReference>
<evidence type="ECO:0000313" key="13">
    <source>
        <dbReference type="EnsemblPlants" id="OMERI06G19110.1"/>
    </source>
</evidence>
<dbReference type="GO" id="GO:0003700">
    <property type="term" value="F:DNA-binding transcription factor activity"/>
    <property type="evidence" value="ECO:0007669"/>
    <property type="project" value="InterPro"/>
</dbReference>
<dbReference type="Pfam" id="PF00447">
    <property type="entry name" value="HSF_DNA-bind"/>
    <property type="match status" value="1"/>
</dbReference>
<comment type="subunit">
    <text evidence="2">Homotrimer.</text>
</comment>
<dbReference type="STRING" id="40149.A0A0E0E2Y1"/>
<dbReference type="PANTHER" id="PTHR10015">
    <property type="entry name" value="HEAT SHOCK TRANSCRIPTION FACTOR"/>
    <property type="match status" value="1"/>
</dbReference>
<evidence type="ECO:0000313" key="14">
    <source>
        <dbReference type="Proteomes" id="UP000008021"/>
    </source>
</evidence>
<evidence type="ECO:0000256" key="4">
    <source>
        <dbReference type="ARBA" id="ARBA00023015"/>
    </source>
</evidence>
<sequence>MDYSTVKQEVVEVVVVDGEEEAAAPVPLPAAMGVGAAVAPFLVKTFEMVEDPATDAVVSWGGAARNSFVVWDPHAFAAGLLPLHFKHANFSSFLRQLNTYGFRKVSADRWEFANEDFLGGQRHLLANIRRRRRRRGASTPRAVDRLRRDKEALARELARLRRQQQEARAQLLDMERRVRATERRQEQCTAFFARALRSPDVLDNIARRHAAAAPVEGKKRRMLAAAAAAPDDDDGLTFEALALAAAADTSHSTGGAVTTDMIWYELLGEEQAEIDIEVEQLVASAAADTASEAEPWEEMGEEEVQELVQQIDCLASPSS</sequence>
<dbReference type="Gramene" id="OMERI06G19110.1">
    <property type="protein sequence ID" value="OMERI06G19110.1"/>
    <property type="gene ID" value="OMERI06G19110"/>
</dbReference>
<dbReference type="SUPFAM" id="SSF46785">
    <property type="entry name" value="Winged helix' DNA-binding domain"/>
    <property type="match status" value="1"/>
</dbReference>
<comment type="subcellular location">
    <subcellularLocation>
        <location evidence="1">Nucleus</location>
    </subcellularLocation>
</comment>
<dbReference type="InterPro" id="IPR036390">
    <property type="entry name" value="WH_DNA-bd_sf"/>
</dbReference>
<keyword evidence="14" id="KW-1185">Reference proteome</keyword>
<dbReference type="SMART" id="SM00415">
    <property type="entry name" value="HSF"/>
    <property type="match status" value="1"/>
</dbReference>
<dbReference type="AlphaFoldDB" id="A0A0E0E2Y1"/>
<dbReference type="Gene3D" id="1.10.10.10">
    <property type="entry name" value="Winged helix-like DNA-binding domain superfamily/Winged helix DNA-binding domain"/>
    <property type="match status" value="1"/>
</dbReference>
<keyword evidence="6" id="KW-0238">DNA-binding</keyword>
<name>A0A0E0E2Y1_9ORYZ</name>
<dbReference type="InterPro" id="IPR036388">
    <property type="entry name" value="WH-like_DNA-bd_sf"/>
</dbReference>
<dbReference type="EnsemblPlants" id="OMERI06G19110.1">
    <property type="protein sequence ID" value="OMERI06G19110.1"/>
    <property type="gene ID" value="OMERI06G19110"/>
</dbReference>
<proteinExistence type="inferred from homology"/>
<feature type="coiled-coil region" evidence="11">
    <location>
        <begin position="143"/>
        <end position="184"/>
    </location>
</feature>
<feature type="domain" description="HSF-type DNA-binding" evidence="12">
    <location>
        <begin position="81"/>
        <end position="105"/>
    </location>
</feature>
<protein>
    <recommendedName>
        <fullName evidence="12">HSF-type DNA-binding domain-containing protein</fullName>
    </recommendedName>
</protein>
<comment type="function">
    <text evidence="9">Transcriptional regulator that specifically binds DNA of heat shock promoter elements (HSE).</text>
</comment>
<evidence type="ECO:0000256" key="9">
    <source>
        <dbReference type="ARBA" id="ARBA00055032"/>
    </source>
</evidence>
<evidence type="ECO:0000256" key="6">
    <source>
        <dbReference type="ARBA" id="ARBA00023125"/>
    </source>
</evidence>
<keyword evidence="5" id="KW-0346">Stress response</keyword>
<reference evidence="13" key="1">
    <citation type="submission" date="2015-04" db="UniProtKB">
        <authorList>
            <consortium name="EnsemblPlants"/>
        </authorList>
    </citation>
    <scope>IDENTIFICATION</scope>
</reference>
<organism evidence="13">
    <name type="scientific">Oryza meridionalis</name>
    <dbReference type="NCBI Taxonomy" id="40149"/>
    <lineage>
        <taxon>Eukaryota</taxon>
        <taxon>Viridiplantae</taxon>
        <taxon>Streptophyta</taxon>
        <taxon>Embryophyta</taxon>
        <taxon>Tracheophyta</taxon>
        <taxon>Spermatophyta</taxon>
        <taxon>Magnoliopsida</taxon>
        <taxon>Liliopsida</taxon>
        <taxon>Poales</taxon>
        <taxon>Poaceae</taxon>
        <taxon>BOP clade</taxon>
        <taxon>Oryzoideae</taxon>
        <taxon>Oryzeae</taxon>
        <taxon>Oryzinae</taxon>
        <taxon>Oryza</taxon>
    </lineage>
</organism>
<dbReference type="PANTHER" id="PTHR10015:SF338">
    <property type="entry name" value="HEAT STRESS TRANSCRIPTION FACTOR A-2"/>
    <property type="match status" value="1"/>
</dbReference>
<accession>A0A0E0E2Y1</accession>
<evidence type="ECO:0000256" key="8">
    <source>
        <dbReference type="ARBA" id="ARBA00023242"/>
    </source>
</evidence>
<dbReference type="InterPro" id="IPR000232">
    <property type="entry name" value="HSF_DNA-bd"/>
</dbReference>
<evidence type="ECO:0000256" key="1">
    <source>
        <dbReference type="ARBA" id="ARBA00004123"/>
    </source>
</evidence>
<keyword evidence="7" id="KW-0804">Transcription</keyword>
<keyword evidence="8" id="KW-0539">Nucleus</keyword>
<dbReference type="FunFam" id="1.10.10.10:FF:000367">
    <property type="entry name" value="Heat stress transcription factor A-8"/>
    <property type="match status" value="1"/>
</dbReference>
<dbReference type="HOGENOM" id="CLU_030308_1_3_1"/>
<keyword evidence="4" id="KW-0805">Transcription regulation</keyword>
<evidence type="ECO:0000256" key="5">
    <source>
        <dbReference type="ARBA" id="ARBA00023016"/>
    </source>
</evidence>
<evidence type="ECO:0000256" key="2">
    <source>
        <dbReference type="ARBA" id="ARBA00011233"/>
    </source>
</evidence>
<evidence type="ECO:0000256" key="7">
    <source>
        <dbReference type="ARBA" id="ARBA00023163"/>
    </source>
</evidence>
<evidence type="ECO:0000256" key="3">
    <source>
        <dbReference type="ARBA" id="ARBA00022553"/>
    </source>
</evidence>
<dbReference type="GO" id="GO:0005634">
    <property type="term" value="C:nucleus"/>
    <property type="evidence" value="ECO:0007669"/>
    <property type="project" value="UniProtKB-SubCell"/>
</dbReference>
<comment type="similarity">
    <text evidence="10">Belongs to the HSF family. Class A subfamily.</text>
</comment>
<keyword evidence="11" id="KW-0175">Coiled coil</keyword>
<dbReference type="PROSITE" id="PS00434">
    <property type="entry name" value="HSF_DOMAIN"/>
    <property type="match status" value="1"/>
</dbReference>
<evidence type="ECO:0000259" key="12">
    <source>
        <dbReference type="PROSITE" id="PS00434"/>
    </source>
</evidence>
<dbReference type="GO" id="GO:0034605">
    <property type="term" value="P:cellular response to heat"/>
    <property type="evidence" value="ECO:0007669"/>
    <property type="project" value="TreeGrafter"/>
</dbReference>
<dbReference type="eggNOG" id="KOG0627">
    <property type="taxonomic scope" value="Eukaryota"/>
</dbReference>
<dbReference type="PRINTS" id="PR00056">
    <property type="entry name" value="HSFDOMAIN"/>
</dbReference>
<reference evidence="13" key="2">
    <citation type="submission" date="2018-05" db="EMBL/GenBank/DDBJ databases">
        <title>OmerRS3 (Oryza meridionalis Reference Sequence Version 3).</title>
        <authorList>
            <person name="Zhang J."/>
            <person name="Kudrna D."/>
            <person name="Lee S."/>
            <person name="Talag J."/>
            <person name="Welchert J."/>
            <person name="Wing R.A."/>
        </authorList>
    </citation>
    <scope>NUCLEOTIDE SEQUENCE [LARGE SCALE GENOMIC DNA]</scope>
    <source>
        <strain evidence="13">cv. OR44</strain>
    </source>
</reference>
<keyword evidence="3" id="KW-0597">Phosphoprotein</keyword>
<dbReference type="GO" id="GO:0000978">
    <property type="term" value="F:RNA polymerase II cis-regulatory region sequence-specific DNA binding"/>
    <property type="evidence" value="ECO:0007669"/>
    <property type="project" value="TreeGrafter"/>
</dbReference>
<evidence type="ECO:0000256" key="11">
    <source>
        <dbReference type="SAM" id="Coils"/>
    </source>
</evidence>